<accession>A0AA88J225</accession>
<evidence type="ECO:0000313" key="2">
    <source>
        <dbReference type="Proteomes" id="UP001187415"/>
    </source>
</evidence>
<proteinExistence type="predicted"/>
<sequence>SPWPFCPRSKDGNAEDSIARTPSAISLTFLTYCLTPSFSTVSISPISFV</sequence>
<organism evidence="1 2">
    <name type="scientific">Channa striata</name>
    <name type="common">Snakehead murrel</name>
    <name type="synonym">Ophicephalus striatus</name>
    <dbReference type="NCBI Taxonomy" id="64152"/>
    <lineage>
        <taxon>Eukaryota</taxon>
        <taxon>Metazoa</taxon>
        <taxon>Chordata</taxon>
        <taxon>Craniata</taxon>
        <taxon>Vertebrata</taxon>
        <taxon>Euteleostomi</taxon>
        <taxon>Actinopterygii</taxon>
        <taxon>Neopterygii</taxon>
        <taxon>Teleostei</taxon>
        <taxon>Neoteleostei</taxon>
        <taxon>Acanthomorphata</taxon>
        <taxon>Anabantaria</taxon>
        <taxon>Anabantiformes</taxon>
        <taxon>Channoidei</taxon>
        <taxon>Channidae</taxon>
        <taxon>Channa</taxon>
    </lineage>
</organism>
<dbReference type="AlphaFoldDB" id="A0AA88J225"/>
<dbReference type="Proteomes" id="UP001187415">
    <property type="component" value="Unassembled WGS sequence"/>
</dbReference>
<keyword evidence="2" id="KW-1185">Reference proteome</keyword>
<feature type="non-terminal residue" evidence="1">
    <location>
        <position position="1"/>
    </location>
</feature>
<protein>
    <submittedName>
        <fullName evidence="1">Uncharacterized protein</fullName>
    </submittedName>
</protein>
<comment type="caution">
    <text evidence="1">The sequence shown here is derived from an EMBL/GenBank/DDBJ whole genome shotgun (WGS) entry which is preliminary data.</text>
</comment>
<gene>
    <name evidence="1" type="ORF">Q5P01_026157</name>
</gene>
<dbReference type="EMBL" id="JAUPFM010000022">
    <property type="protein sequence ID" value="KAK2815690.1"/>
    <property type="molecule type" value="Genomic_DNA"/>
</dbReference>
<reference evidence="1" key="1">
    <citation type="submission" date="2023-07" db="EMBL/GenBank/DDBJ databases">
        <title>Chromosome-level Genome Assembly of Striped Snakehead (Channa striata).</title>
        <authorList>
            <person name="Liu H."/>
        </authorList>
    </citation>
    <scope>NUCLEOTIDE SEQUENCE</scope>
    <source>
        <strain evidence="1">Gz</strain>
        <tissue evidence="1">Muscle</tissue>
    </source>
</reference>
<name>A0AA88J225_CHASR</name>
<evidence type="ECO:0000313" key="1">
    <source>
        <dbReference type="EMBL" id="KAK2815690.1"/>
    </source>
</evidence>